<accession>A0A3S4RXL7</accession>
<dbReference type="Proteomes" id="UP000266895">
    <property type="component" value="Chromosome"/>
</dbReference>
<dbReference type="EMBL" id="LR134350">
    <property type="protein sequence ID" value="VEG29306.1"/>
    <property type="molecule type" value="Genomic_DNA"/>
</dbReference>
<dbReference type="AlphaFoldDB" id="A0A3S4RXL7"/>
<evidence type="ECO:0000313" key="3">
    <source>
        <dbReference type="Proteomes" id="UP000266895"/>
    </source>
</evidence>
<name>A0A3S4RXL7_9ACTO</name>
<gene>
    <name evidence="2" type="ORF">NCTC11636_01982</name>
</gene>
<dbReference type="RefSeq" id="WP_126382967.1">
    <property type="nucleotide sequence ID" value="NZ_LR134350.1"/>
</dbReference>
<evidence type="ECO:0000256" key="1">
    <source>
        <dbReference type="SAM" id="MobiDB-lite"/>
    </source>
</evidence>
<proteinExistence type="predicted"/>
<feature type="region of interest" description="Disordered" evidence="1">
    <location>
        <begin position="1"/>
        <end position="26"/>
    </location>
</feature>
<sequence>MTAMTAMPGGRPDPGGREGGRSWEDRGARARVGLLLDTPWPPYRAVKARTRDLCRRDNALDDCVRLAPGVTIAAGAAVSGRLAGKQRPAGAGFD</sequence>
<protein>
    <submittedName>
        <fullName evidence="2">Uncharacterized protein</fullName>
    </submittedName>
</protein>
<keyword evidence="3" id="KW-1185">Reference proteome</keyword>
<dbReference type="KEGG" id="ahw:NCTC11636_01982"/>
<reference evidence="2 3" key="1">
    <citation type="submission" date="2018-12" db="EMBL/GenBank/DDBJ databases">
        <authorList>
            <consortium name="Pathogen Informatics"/>
        </authorList>
    </citation>
    <scope>NUCLEOTIDE SEQUENCE [LARGE SCALE GENOMIC DNA]</scope>
    <source>
        <strain evidence="2 3">NCTC11636</strain>
    </source>
</reference>
<feature type="compositionally biased region" description="Basic and acidic residues" evidence="1">
    <location>
        <begin position="14"/>
        <end position="26"/>
    </location>
</feature>
<organism evidence="2 3">
    <name type="scientific">Actinomyces howellii</name>
    <dbReference type="NCBI Taxonomy" id="52771"/>
    <lineage>
        <taxon>Bacteria</taxon>
        <taxon>Bacillati</taxon>
        <taxon>Actinomycetota</taxon>
        <taxon>Actinomycetes</taxon>
        <taxon>Actinomycetales</taxon>
        <taxon>Actinomycetaceae</taxon>
        <taxon>Actinomyces</taxon>
    </lineage>
</organism>
<evidence type="ECO:0000313" key="2">
    <source>
        <dbReference type="EMBL" id="VEG29306.1"/>
    </source>
</evidence>